<evidence type="ECO:0000313" key="2">
    <source>
        <dbReference type="EMBL" id="KAG5462011.1"/>
    </source>
</evidence>
<feature type="region of interest" description="Disordered" evidence="1">
    <location>
        <begin position="172"/>
        <end position="205"/>
    </location>
</feature>
<organism evidence="2 3">
    <name type="scientific">Olpidium bornovanus</name>
    <dbReference type="NCBI Taxonomy" id="278681"/>
    <lineage>
        <taxon>Eukaryota</taxon>
        <taxon>Fungi</taxon>
        <taxon>Fungi incertae sedis</taxon>
        <taxon>Olpidiomycota</taxon>
        <taxon>Olpidiomycotina</taxon>
        <taxon>Olpidiomycetes</taxon>
        <taxon>Olpidiales</taxon>
        <taxon>Olpidiaceae</taxon>
        <taxon>Olpidium</taxon>
    </lineage>
</organism>
<dbReference type="AlphaFoldDB" id="A0A8H7ZYY5"/>
<accession>A0A8H7ZYY5</accession>
<comment type="caution">
    <text evidence="2">The sequence shown here is derived from an EMBL/GenBank/DDBJ whole genome shotgun (WGS) entry which is preliminary data.</text>
</comment>
<name>A0A8H7ZYY5_9FUNG</name>
<feature type="compositionally biased region" description="Low complexity" evidence="1">
    <location>
        <begin position="128"/>
        <end position="143"/>
    </location>
</feature>
<keyword evidence="3" id="KW-1185">Reference proteome</keyword>
<feature type="region of interest" description="Disordered" evidence="1">
    <location>
        <begin position="83"/>
        <end position="152"/>
    </location>
</feature>
<gene>
    <name evidence="2" type="ORF">BJ554DRAFT_5716</name>
</gene>
<evidence type="ECO:0000313" key="3">
    <source>
        <dbReference type="Proteomes" id="UP000673691"/>
    </source>
</evidence>
<evidence type="ECO:0000256" key="1">
    <source>
        <dbReference type="SAM" id="MobiDB-lite"/>
    </source>
</evidence>
<feature type="compositionally biased region" description="Low complexity" evidence="1">
    <location>
        <begin position="181"/>
        <end position="195"/>
    </location>
</feature>
<dbReference type="Proteomes" id="UP000673691">
    <property type="component" value="Unassembled WGS sequence"/>
</dbReference>
<proteinExistence type="predicted"/>
<reference evidence="2 3" key="1">
    <citation type="journal article" name="Sci. Rep.">
        <title>Genome-scale phylogenetic analyses confirm Olpidium as the closest living zoosporic fungus to the non-flagellated, terrestrial fungi.</title>
        <authorList>
            <person name="Chang Y."/>
            <person name="Rochon D."/>
            <person name="Sekimoto S."/>
            <person name="Wang Y."/>
            <person name="Chovatia M."/>
            <person name="Sandor L."/>
            <person name="Salamov A."/>
            <person name="Grigoriev I.V."/>
            <person name="Stajich J.E."/>
            <person name="Spatafora J.W."/>
        </authorList>
    </citation>
    <scope>NUCLEOTIDE SEQUENCE [LARGE SCALE GENOMIC DNA]</scope>
    <source>
        <strain evidence="2">S191</strain>
    </source>
</reference>
<protein>
    <submittedName>
        <fullName evidence="2">Uncharacterized protein</fullName>
    </submittedName>
</protein>
<sequence>MSQVGQATLPRRGVDASRTLVACRDGRAPPPPTFLAPRPRSSGTVLFASFFFPFFGWIAGNPGRGSTALKQFVSPRLWPEFCPQPRTSRTRGSGGWSRSGQYSGYTTSGRATSTRCTISERPYPKSFSTTSSRRGTRTRTSSRSGRRTASKSCAACGASSRRIQILARPASAGFRRRSWKKGGSSSVCSAGAGDARAATEKCAER</sequence>
<feature type="compositionally biased region" description="Polar residues" evidence="1">
    <location>
        <begin position="101"/>
        <end position="117"/>
    </location>
</feature>
<dbReference type="EMBL" id="JAEFCI010002771">
    <property type="protein sequence ID" value="KAG5462011.1"/>
    <property type="molecule type" value="Genomic_DNA"/>
</dbReference>